<dbReference type="InterPro" id="IPR011108">
    <property type="entry name" value="RMMBL"/>
</dbReference>
<name>L1IRY3_GUITC</name>
<dbReference type="Pfam" id="PF10996">
    <property type="entry name" value="Beta-Casp"/>
    <property type="match status" value="1"/>
</dbReference>
<evidence type="ECO:0000259" key="8">
    <source>
        <dbReference type="SMART" id="SM01027"/>
    </source>
</evidence>
<dbReference type="InterPro" id="IPR036866">
    <property type="entry name" value="RibonucZ/Hydroxyglut_hydro"/>
</dbReference>
<dbReference type="PANTHER" id="PTHR45922:SF1">
    <property type="entry name" value="CLEAVAGE AND POLYADENYLATION SPECIFICITY FACTOR SUBUNIT 2"/>
    <property type="match status" value="1"/>
</dbReference>
<dbReference type="SMART" id="SM01027">
    <property type="entry name" value="Beta-Casp"/>
    <property type="match status" value="1"/>
</dbReference>
<dbReference type="GO" id="GO:0003723">
    <property type="term" value="F:RNA binding"/>
    <property type="evidence" value="ECO:0007669"/>
    <property type="project" value="UniProtKB-KW"/>
</dbReference>
<reference evidence="10" key="3">
    <citation type="submission" date="2015-06" db="UniProtKB">
        <authorList>
            <consortium name="EnsemblProtists"/>
        </authorList>
    </citation>
    <scope>IDENTIFICATION</scope>
</reference>
<dbReference type="GO" id="GO:0006398">
    <property type="term" value="P:mRNA 3'-end processing by stem-loop binding and cleavage"/>
    <property type="evidence" value="ECO:0007669"/>
    <property type="project" value="InterPro"/>
</dbReference>
<comment type="similarity">
    <text evidence="2 6">Belongs to the metallo-beta-lactamase superfamily. RNA-metabolizing metallo-beta-lactamase-like family. CPSF2/YSH1 subfamily.</text>
</comment>
<evidence type="ECO:0000256" key="1">
    <source>
        <dbReference type="ARBA" id="ARBA00004123"/>
    </source>
</evidence>
<keyword evidence="5 6" id="KW-0539">Nucleus</keyword>
<dbReference type="KEGG" id="gtt:GUITHDRAFT_89302"/>
<keyword evidence="3 6" id="KW-0507">mRNA processing</keyword>
<evidence type="ECO:0000256" key="2">
    <source>
        <dbReference type="ARBA" id="ARBA00010624"/>
    </source>
</evidence>
<dbReference type="GO" id="GO:0005847">
    <property type="term" value="C:mRNA cleavage and polyadenylation specificity factor complex"/>
    <property type="evidence" value="ECO:0007669"/>
    <property type="project" value="InterPro"/>
</dbReference>
<dbReference type="InterPro" id="IPR022712">
    <property type="entry name" value="Beta_Casp"/>
</dbReference>
<dbReference type="GeneID" id="17295426"/>
<dbReference type="Pfam" id="PF16661">
    <property type="entry name" value="Lactamase_B_6"/>
    <property type="match status" value="1"/>
</dbReference>
<dbReference type="PaxDb" id="55529-EKX38664"/>
<reference evidence="9 11" key="1">
    <citation type="journal article" date="2012" name="Nature">
        <title>Algal genomes reveal evolutionary mosaicism and the fate of nucleomorphs.</title>
        <authorList>
            <consortium name="DOE Joint Genome Institute"/>
            <person name="Curtis B.A."/>
            <person name="Tanifuji G."/>
            <person name="Burki F."/>
            <person name="Gruber A."/>
            <person name="Irimia M."/>
            <person name="Maruyama S."/>
            <person name="Arias M.C."/>
            <person name="Ball S.G."/>
            <person name="Gile G.H."/>
            <person name="Hirakawa Y."/>
            <person name="Hopkins J.F."/>
            <person name="Kuo A."/>
            <person name="Rensing S.A."/>
            <person name="Schmutz J."/>
            <person name="Symeonidi A."/>
            <person name="Elias M."/>
            <person name="Eveleigh R.J."/>
            <person name="Herman E.K."/>
            <person name="Klute M.J."/>
            <person name="Nakayama T."/>
            <person name="Obornik M."/>
            <person name="Reyes-Prieto A."/>
            <person name="Armbrust E.V."/>
            <person name="Aves S.J."/>
            <person name="Beiko R.G."/>
            <person name="Coutinho P."/>
            <person name="Dacks J.B."/>
            <person name="Durnford D.G."/>
            <person name="Fast N.M."/>
            <person name="Green B.R."/>
            <person name="Grisdale C.J."/>
            <person name="Hempel F."/>
            <person name="Henrissat B."/>
            <person name="Hoppner M.P."/>
            <person name="Ishida K."/>
            <person name="Kim E."/>
            <person name="Koreny L."/>
            <person name="Kroth P.G."/>
            <person name="Liu Y."/>
            <person name="Malik S.B."/>
            <person name="Maier U.G."/>
            <person name="McRose D."/>
            <person name="Mock T."/>
            <person name="Neilson J.A."/>
            <person name="Onodera N.T."/>
            <person name="Poole A.M."/>
            <person name="Pritham E.J."/>
            <person name="Richards T.A."/>
            <person name="Rocap G."/>
            <person name="Roy S.W."/>
            <person name="Sarai C."/>
            <person name="Schaack S."/>
            <person name="Shirato S."/>
            <person name="Slamovits C.H."/>
            <person name="Spencer D.F."/>
            <person name="Suzuki S."/>
            <person name="Worden A.Z."/>
            <person name="Zauner S."/>
            <person name="Barry K."/>
            <person name="Bell C."/>
            <person name="Bharti A.K."/>
            <person name="Crow J.A."/>
            <person name="Grimwood J."/>
            <person name="Kramer R."/>
            <person name="Lindquist E."/>
            <person name="Lucas S."/>
            <person name="Salamov A."/>
            <person name="McFadden G.I."/>
            <person name="Lane C.E."/>
            <person name="Keeling P.J."/>
            <person name="Gray M.W."/>
            <person name="Grigoriev I.V."/>
            <person name="Archibald J.M."/>
        </authorList>
    </citation>
    <scope>NUCLEOTIDE SEQUENCE</scope>
    <source>
        <strain evidence="9 11">CCMP2712</strain>
    </source>
</reference>
<dbReference type="eggNOG" id="KOG1135">
    <property type="taxonomic scope" value="Eukaryota"/>
</dbReference>
<dbReference type="Pfam" id="PF13299">
    <property type="entry name" value="CPSF100_C"/>
    <property type="match status" value="1"/>
</dbReference>
<proteinExistence type="inferred from homology"/>
<feature type="domain" description="Beta-Casp" evidence="8">
    <location>
        <begin position="244"/>
        <end position="369"/>
    </location>
</feature>
<dbReference type="RefSeq" id="XP_005825644.1">
    <property type="nucleotide sequence ID" value="XM_005825587.1"/>
</dbReference>
<sequence length="770" mass="86082">MSSLVKFTPLCGARSEEPLCYLLEIDEACILLDCGWDENFDVVSLRKLIKIAPTLDAILLTHCDLGHLGALPYIIRNCNVKAKVYATIPVQKMGQLTMYDMVESRMAKEDFKQFTLADIDMAWDNFVVLRYQQSCSLSGKAEGITISPLNAGHMIGGALWKITKESEEIVYAVDYNHAQDRHLDGTVLVDLPRPNILITDAYTALDKNTLGGKKAREQRLIEHVMSAIRQDGNVLIPVDSTGRVLELLIVLDELWQQNPHLRGVTLAFLSPESRSIIDMAMSQTEWLSKHVNQRFIQSRHNVFHLENVHRCCSREELGRLPYPQVVLASGLDLETSSFSLDLFAEWAPDSKNLVLLTQKARPGSRARQFQDLMGSGLPLPSNLMLQMHRRVPLEGRELREHEEQERLKALEARRQLEEEAEEAEEEEEEEEENAGAVGEAKEGEEVGKKASTPRAGKGADWSGSTPNKRHKKGRGGESRFLMFPHHEEIYSFDEYGEVMDTSIYLKEDQQEEVQGFVEETISYSGSATSELRPVAHQLHAAAAIPTKSLTYTIRTQLNCGMAFLDYGGRSDSSSVHTILEHLKPAKVIVIHGSEKATEELQNFCIRKVTEPENTFAPPVGEAVMASSDTNIYKIKLDKALAQGLQFVRVGGYDVAYIDASITCPDENSVDNSSTLPVGQNKDKQMPTLVPRQQEDGGGRKPFAFIGDVKLSDLKVLLEKQKYKTELKAGMLVVNGSIIIRKSGSRMIFEGTICTEYAAVRSLLMSQYHTL</sequence>
<evidence type="ECO:0000256" key="3">
    <source>
        <dbReference type="ARBA" id="ARBA00022664"/>
    </source>
</evidence>
<dbReference type="EMBL" id="JH993046">
    <property type="protein sequence ID" value="EKX38664.1"/>
    <property type="molecule type" value="Genomic_DNA"/>
</dbReference>
<dbReference type="CDD" id="cd16293">
    <property type="entry name" value="CPSF2-like_MBL-fold"/>
    <property type="match status" value="1"/>
</dbReference>
<gene>
    <name evidence="9" type="ORF">GUITHDRAFT_89302</name>
</gene>
<dbReference type="Gene3D" id="3.60.15.10">
    <property type="entry name" value="Ribonuclease Z/Hydroxyacylglutathione hydrolase-like"/>
    <property type="match status" value="1"/>
</dbReference>
<keyword evidence="4 6" id="KW-0694">RNA-binding</keyword>
<dbReference type="InterPro" id="IPR001279">
    <property type="entry name" value="Metallo-B-lactamas"/>
</dbReference>
<dbReference type="SUPFAM" id="SSF56281">
    <property type="entry name" value="Metallo-hydrolase/oxidoreductase"/>
    <property type="match status" value="1"/>
</dbReference>
<evidence type="ECO:0000256" key="5">
    <source>
        <dbReference type="ARBA" id="ARBA00023242"/>
    </source>
</evidence>
<dbReference type="PANTHER" id="PTHR45922">
    <property type="entry name" value="CLEAVAGE AND POLYADENYLATION SPECIFICITY FACTOR SUBUNIT 2"/>
    <property type="match status" value="1"/>
</dbReference>
<evidence type="ECO:0000256" key="6">
    <source>
        <dbReference type="RuleBase" id="RU365006"/>
    </source>
</evidence>
<dbReference type="InterPro" id="IPR035639">
    <property type="entry name" value="CPSF2_MBL"/>
</dbReference>
<evidence type="ECO:0000256" key="4">
    <source>
        <dbReference type="ARBA" id="ARBA00022884"/>
    </source>
</evidence>
<dbReference type="FunFam" id="3.60.15.10:FF:000008">
    <property type="entry name" value="Cleavage and polyadenylation specificity factor subunit 2"/>
    <property type="match status" value="1"/>
</dbReference>
<organism evidence="9">
    <name type="scientific">Guillardia theta (strain CCMP2712)</name>
    <name type="common">Cryptophyte</name>
    <dbReference type="NCBI Taxonomy" id="905079"/>
    <lineage>
        <taxon>Eukaryota</taxon>
        <taxon>Cryptophyceae</taxon>
        <taxon>Pyrenomonadales</taxon>
        <taxon>Geminigeraceae</taxon>
        <taxon>Guillardia</taxon>
    </lineage>
</organism>
<dbReference type="InterPro" id="IPR025069">
    <property type="entry name" value="Cpsf2_C"/>
</dbReference>
<dbReference type="Proteomes" id="UP000011087">
    <property type="component" value="Unassembled WGS sequence"/>
</dbReference>
<feature type="region of interest" description="Disordered" evidence="7">
    <location>
        <begin position="414"/>
        <end position="479"/>
    </location>
</feature>
<protein>
    <recommendedName>
        <fullName evidence="6">Cleavage and polyadenylation specificity factor subunit 2</fullName>
    </recommendedName>
    <alternativeName>
        <fullName evidence="6">Cleavage and polyadenylation specificity factor 100 kDa subunit</fullName>
    </alternativeName>
</protein>
<dbReference type="InterPro" id="IPR027075">
    <property type="entry name" value="CPSF2"/>
</dbReference>
<evidence type="ECO:0000313" key="10">
    <source>
        <dbReference type="EnsemblProtists" id="EKX38664"/>
    </source>
</evidence>
<evidence type="ECO:0000313" key="9">
    <source>
        <dbReference type="EMBL" id="EKX38664.1"/>
    </source>
</evidence>
<dbReference type="STRING" id="905079.L1IRY3"/>
<accession>L1IRY3</accession>
<keyword evidence="11" id="KW-1185">Reference proteome</keyword>
<dbReference type="EnsemblProtists" id="EKX38664">
    <property type="protein sequence ID" value="EKX38664"/>
    <property type="gene ID" value="GUITHDRAFT_89302"/>
</dbReference>
<dbReference type="OrthoDB" id="64353at2759"/>
<feature type="compositionally biased region" description="Basic and acidic residues" evidence="7">
    <location>
        <begin position="439"/>
        <end position="448"/>
    </location>
</feature>
<evidence type="ECO:0000313" key="11">
    <source>
        <dbReference type="Proteomes" id="UP000011087"/>
    </source>
</evidence>
<comment type="subcellular location">
    <subcellularLocation>
        <location evidence="1 6">Nucleus</location>
    </subcellularLocation>
</comment>
<feature type="compositionally biased region" description="Acidic residues" evidence="7">
    <location>
        <begin position="418"/>
        <end position="433"/>
    </location>
</feature>
<dbReference type="HOGENOM" id="CLU_002227_3_0_1"/>
<evidence type="ECO:0000256" key="7">
    <source>
        <dbReference type="SAM" id="MobiDB-lite"/>
    </source>
</evidence>
<reference evidence="11" key="2">
    <citation type="submission" date="2012-11" db="EMBL/GenBank/DDBJ databases">
        <authorList>
            <person name="Kuo A."/>
            <person name="Curtis B.A."/>
            <person name="Tanifuji G."/>
            <person name="Burki F."/>
            <person name="Gruber A."/>
            <person name="Irimia M."/>
            <person name="Maruyama S."/>
            <person name="Arias M.C."/>
            <person name="Ball S.G."/>
            <person name="Gile G.H."/>
            <person name="Hirakawa Y."/>
            <person name="Hopkins J.F."/>
            <person name="Rensing S.A."/>
            <person name="Schmutz J."/>
            <person name="Symeonidi A."/>
            <person name="Elias M."/>
            <person name="Eveleigh R.J."/>
            <person name="Herman E.K."/>
            <person name="Klute M.J."/>
            <person name="Nakayama T."/>
            <person name="Obornik M."/>
            <person name="Reyes-Prieto A."/>
            <person name="Armbrust E.V."/>
            <person name="Aves S.J."/>
            <person name="Beiko R.G."/>
            <person name="Coutinho P."/>
            <person name="Dacks J.B."/>
            <person name="Durnford D.G."/>
            <person name="Fast N.M."/>
            <person name="Green B.R."/>
            <person name="Grisdale C."/>
            <person name="Hempe F."/>
            <person name="Henrissat B."/>
            <person name="Hoppner M.P."/>
            <person name="Ishida K.-I."/>
            <person name="Kim E."/>
            <person name="Koreny L."/>
            <person name="Kroth P.G."/>
            <person name="Liu Y."/>
            <person name="Malik S.-B."/>
            <person name="Maier U.G."/>
            <person name="McRose D."/>
            <person name="Mock T."/>
            <person name="Neilson J.A."/>
            <person name="Onodera N.T."/>
            <person name="Poole A.M."/>
            <person name="Pritham E.J."/>
            <person name="Richards T.A."/>
            <person name="Rocap G."/>
            <person name="Roy S.W."/>
            <person name="Sarai C."/>
            <person name="Schaack S."/>
            <person name="Shirato S."/>
            <person name="Slamovits C.H."/>
            <person name="Spencer D.F."/>
            <person name="Suzuki S."/>
            <person name="Worden A.Z."/>
            <person name="Zauner S."/>
            <person name="Barry K."/>
            <person name="Bell C."/>
            <person name="Bharti A.K."/>
            <person name="Crow J.A."/>
            <person name="Grimwood J."/>
            <person name="Kramer R."/>
            <person name="Lindquist E."/>
            <person name="Lucas S."/>
            <person name="Salamov A."/>
            <person name="McFadden G.I."/>
            <person name="Lane C.E."/>
            <person name="Keeling P.J."/>
            <person name="Gray M.W."/>
            <person name="Grigoriev I.V."/>
            <person name="Archibald J.M."/>
        </authorList>
    </citation>
    <scope>NUCLEOTIDE SEQUENCE</scope>
    <source>
        <strain evidence="11">CCMP2712</strain>
    </source>
</reference>
<dbReference type="AlphaFoldDB" id="L1IRY3"/>
<dbReference type="Pfam" id="PF07521">
    <property type="entry name" value="RMMBL"/>
    <property type="match status" value="1"/>
</dbReference>
<dbReference type="OMA" id="QSRHNME"/>